<evidence type="ECO:0000313" key="2">
    <source>
        <dbReference type="EMBL" id="CAD9552641.1"/>
    </source>
</evidence>
<dbReference type="AlphaFoldDB" id="A0A7S2NQ36"/>
<reference evidence="2" key="1">
    <citation type="submission" date="2021-01" db="EMBL/GenBank/DDBJ databases">
        <authorList>
            <person name="Corre E."/>
            <person name="Pelletier E."/>
            <person name="Niang G."/>
            <person name="Scheremetjew M."/>
            <person name="Finn R."/>
            <person name="Kale V."/>
            <person name="Holt S."/>
            <person name="Cochrane G."/>
            <person name="Meng A."/>
            <person name="Brown T."/>
            <person name="Cohen L."/>
        </authorList>
    </citation>
    <scope>NUCLEOTIDE SEQUENCE</scope>
    <source>
        <strain evidence="2">SAG4.97</strain>
    </source>
</reference>
<organism evidence="2">
    <name type="scientific">Cyanoptyche gloeocystis</name>
    <dbReference type="NCBI Taxonomy" id="77922"/>
    <lineage>
        <taxon>Eukaryota</taxon>
        <taxon>Glaucocystophyceae</taxon>
        <taxon>Glaucocystophyceae incertae sedis</taxon>
        <taxon>Cyanoptyche</taxon>
    </lineage>
</organism>
<protein>
    <submittedName>
        <fullName evidence="2">Uncharacterized protein</fullName>
    </submittedName>
</protein>
<gene>
    <name evidence="2" type="ORF">CGLO1086_LOCUS890</name>
</gene>
<feature type="region of interest" description="Disordered" evidence="1">
    <location>
        <begin position="123"/>
        <end position="178"/>
    </location>
</feature>
<name>A0A7S2NQ36_9EUKA</name>
<evidence type="ECO:0000256" key="1">
    <source>
        <dbReference type="SAM" id="MobiDB-lite"/>
    </source>
</evidence>
<sequence length="266" mass="28726">MAKFTITVVSGFHFGPDPNKLLRIIAADPDEYDEVIVSNSGKPFSDNPAQLPTMYFHSDEQDPVVQIKVFDASAPKAHDTKPLWKYSLALKEYLGKMKQPESKWHQDPQQGPQTLLLTITAEPHTGSEGSRGHGGAQGYPPPAGYPGGGYPQQGAYPQQGYPQQGYPQQGHGAPGYPPMGPAAPAHYAQPGYPAAQHGYPAPGHAYPAAHYPPAAPPYGHGQPVVYAGGKKHNKKLKKAHKHNQYAYGYGMGKVGSWSGSFSWSWS</sequence>
<dbReference type="EMBL" id="HBGX01002042">
    <property type="protein sequence ID" value="CAD9552641.1"/>
    <property type="molecule type" value="Transcribed_RNA"/>
</dbReference>
<feature type="compositionally biased region" description="Low complexity" evidence="1">
    <location>
        <begin position="152"/>
        <end position="171"/>
    </location>
</feature>
<proteinExistence type="predicted"/>
<accession>A0A7S2NQ36</accession>